<dbReference type="PANTHER" id="PTHR21397:SF2">
    <property type="entry name" value="CHROMATIN COMPLEXES SUBUNIT BAP18"/>
    <property type="match status" value="1"/>
</dbReference>
<dbReference type="PANTHER" id="PTHR21397">
    <property type="entry name" value="CHROMATIN COMPLEXES SUBUNIT BAP18-RELATED"/>
    <property type="match status" value="1"/>
</dbReference>
<evidence type="ECO:0000259" key="2">
    <source>
        <dbReference type="PROSITE" id="PS50822"/>
    </source>
</evidence>
<dbReference type="InterPro" id="IPR012337">
    <property type="entry name" value="RNaseH-like_sf"/>
</dbReference>
<name>A0AAF3F423_9BILA</name>
<dbReference type="SMART" id="SM00950">
    <property type="entry name" value="Piwi"/>
    <property type="match status" value="1"/>
</dbReference>
<feature type="compositionally biased region" description="Low complexity" evidence="1">
    <location>
        <begin position="850"/>
        <end position="867"/>
    </location>
</feature>
<reference evidence="4" key="1">
    <citation type="submission" date="2024-02" db="UniProtKB">
        <authorList>
            <consortium name="WormBaseParasite"/>
        </authorList>
    </citation>
    <scope>IDENTIFICATION</scope>
</reference>
<dbReference type="SMART" id="SM00949">
    <property type="entry name" value="PAZ"/>
    <property type="match status" value="1"/>
</dbReference>
<feature type="compositionally biased region" description="Polar residues" evidence="1">
    <location>
        <begin position="822"/>
        <end position="849"/>
    </location>
</feature>
<dbReference type="SUPFAM" id="SSF101690">
    <property type="entry name" value="PAZ domain"/>
    <property type="match status" value="1"/>
</dbReference>
<dbReference type="Pfam" id="PF02170">
    <property type="entry name" value="PAZ"/>
    <property type="match status" value="1"/>
</dbReference>
<dbReference type="InterPro" id="IPR036397">
    <property type="entry name" value="RNaseH_sf"/>
</dbReference>
<dbReference type="WBParaSite" id="MBELARI_LOCUS20431">
    <property type="protein sequence ID" value="MBELARI_LOCUS20431"/>
    <property type="gene ID" value="MBELARI_LOCUS20431"/>
</dbReference>
<dbReference type="Gene3D" id="3.40.50.2300">
    <property type="match status" value="1"/>
</dbReference>
<dbReference type="Proteomes" id="UP000887575">
    <property type="component" value="Unassembled WGS sequence"/>
</dbReference>
<dbReference type="Gene3D" id="3.30.420.10">
    <property type="entry name" value="Ribonuclease H-like superfamily/Ribonuclease H"/>
    <property type="match status" value="1"/>
</dbReference>
<dbReference type="SUPFAM" id="SSF53098">
    <property type="entry name" value="Ribonuclease H-like"/>
    <property type="match status" value="1"/>
</dbReference>
<protein>
    <submittedName>
        <fullName evidence="4">Piwi domain-containing protein</fullName>
    </submittedName>
</protein>
<feature type="domain" description="Piwi" evidence="2">
    <location>
        <begin position="386"/>
        <end position="554"/>
    </location>
</feature>
<dbReference type="InterPro" id="IPR036085">
    <property type="entry name" value="PAZ_dom_sf"/>
</dbReference>
<dbReference type="InterPro" id="IPR003100">
    <property type="entry name" value="PAZ_dom"/>
</dbReference>
<evidence type="ECO:0000313" key="4">
    <source>
        <dbReference type="WBParaSite" id="MBELARI_LOCUS20431"/>
    </source>
</evidence>
<organism evidence="3 4">
    <name type="scientific">Mesorhabditis belari</name>
    <dbReference type="NCBI Taxonomy" id="2138241"/>
    <lineage>
        <taxon>Eukaryota</taxon>
        <taxon>Metazoa</taxon>
        <taxon>Ecdysozoa</taxon>
        <taxon>Nematoda</taxon>
        <taxon>Chromadorea</taxon>
        <taxon>Rhabditida</taxon>
        <taxon>Rhabditina</taxon>
        <taxon>Rhabditomorpha</taxon>
        <taxon>Rhabditoidea</taxon>
        <taxon>Rhabditidae</taxon>
        <taxon>Mesorhabditinae</taxon>
        <taxon>Mesorhabditis</taxon>
    </lineage>
</organism>
<dbReference type="Pfam" id="PF02171">
    <property type="entry name" value="Piwi"/>
    <property type="match status" value="1"/>
</dbReference>
<dbReference type="GO" id="GO:0016589">
    <property type="term" value="C:NURF complex"/>
    <property type="evidence" value="ECO:0007669"/>
    <property type="project" value="TreeGrafter"/>
</dbReference>
<dbReference type="Gene3D" id="2.170.260.10">
    <property type="entry name" value="paz domain"/>
    <property type="match status" value="1"/>
</dbReference>
<dbReference type="AlphaFoldDB" id="A0AAF3F423"/>
<dbReference type="GO" id="GO:0071339">
    <property type="term" value="C:MLL1 complex"/>
    <property type="evidence" value="ECO:0007669"/>
    <property type="project" value="TreeGrafter"/>
</dbReference>
<dbReference type="InterPro" id="IPR003165">
    <property type="entry name" value="Piwi"/>
</dbReference>
<dbReference type="PROSITE" id="PS50822">
    <property type="entry name" value="PIWI"/>
    <property type="match status" value="1"/>
</dbReference>
<evidence type="ECO:0000256" key="1">
    <source>
        <dbReference type="SAM" id="MobiDB-lite"/>
    </source>
</evidence>
<dbReference type="GO" id="GO:0003723">
    <property type="term" value="F:RNA binding"/>
    <property type="evidence" value="ECO:0007669"/>
    <property type="project" value="InterPro"/>
</dbReference>
<feature type="compositionally biased region" description="Polar residues" evidence="1">
    <location>
        <begin position="780"/>
        <end position="789"/>
    </location>
</feature>
<feature type="region of interest" description="Disordered" evidence="1">
    <location>
        <begin position="774"/>
        <end position="886"/>
    </location>
</feature>
<evidence type="ECO:0000313" key="3">
    <source>
        <dbReference type="Proteomes" id="UP000887575"/>
    </source>
</evidence>
<keyword evidence="3" id="KW-1185">Reference proteome</keyword>
<feature type="compositionally biased region" description="Polar residues" evidence="1">
    <location>
        <begin position="874"/>
        <end position="886"/>
    </location>
</feature>
<accession>A0AAF3F423</accession>
<proteinExistence type="predicted"/>
<sequence>MREIFSNELSAAFRSSSRVVVVAKSGGGGSSGGILGIVVREAIMSGNRPHLFSNQIEVQNLQLSQLHEILAIIGYSKATPDLYCAKKRRYHDHQADVFLIPILRIRLIDGCRLVVTPITKMLGGKSVAEQLRTGEVTTSFLVGKRITSMVNYMEYVCLSIDEDIRANSGFMVDGEEITYGQYYQQRYGRKLDENKPFLKARLASGDVVHLPAEYCHFAKVFPGRTLEKKTIDAYRFSLVTEGQFFALQNLLKEFDNAVLSKYLAQQKVTIGKDLLKDKAFALSPCKVELKVENIKLDRILVILPKGQEEIRDQFLDFAQQFKKIANTMNINGITMALADYELGPRFEESLASALQQGVSLALVVVPDDPVIYAKVKCVGVHSDGYVATQVLTFDTLRKASEGDKSFVESMVQNVVCQVIAKLAPVSWVTPSLQMGNTMVIGLSVGPKRYDSNGNGKQNFGLISSLNDKFTLWTSRCHENYDEKRLSTTLKKALRSYKETHYTLPTAILIFREGQSEKLTMAQEVETIQKAIEMVREVLTFEQQIKFAVLSVNKSAKIYAEILPSIVVKQLSSVAYVETGTGFDLICGGKDSVEVCEYTMIYDGFRVGTEQYADLASKLSYGYPGGCGQPSVYPSPVQCAIKLRNFISTVGYDKNYCLVRLRSIHTGSSLMIRNVLGPSTSTDLHEPPTNVASKVAEVFLTAGHAFQRLGDLTLQLHNAEDVEESKWSEGDVEALRESLTKFAHELDTISERVQSRTMQIIKTDIKRRMVIPTETIPRVGMQSSSGSTLTGLKRPAGGPLQMQPSMAPKRLIPFSKPPGFSTAPVSRISSGSYSNQPIRTNNSTTFSSPRLSQQVGSSLSSHGSSSQQRPMPNEQYFSSQGAYIQNG</sequence>